<reference evidence="3 4" key="1">
    <citation type="submission" date="2019-10" db="EMBL/GenBank/DDBJ databases">
        <authorList>
            <person name="Palmer J.M."/>
        </authorList>
    </citation>
    <scope>NUCLEOTIDE SEQUENCE [LARGE SCALE GENOMIC DNA]</scope>
    <source>
        <strain evidence="3 4">TWF730</strain>
    </source>
</reference>
<evidence type="ECO:0000313" key="4">
    <source>
        <dbReference type="Proteomes" id="UP001373714"/>
    </source>
</evidence>
<evidence type="ECO:0000313" key="3">
    <source>
        <dbReference type="EMBL" id="KAK6333752.1"/>
    </source>
</evidence>
<feature type="compositionally biased region" description="Polar residues" evidence="1">
    <location>
        <begin position="406"/>
        <end position="416"/>
    </location>
</feature>
<feature type="compositionally biased region" description="Low complexity" evidence="1">
    <location>
        <begin position="375"/>
        <end position="393"/>
    </location>
</feature>
<comment type="caution">
    <text evidence="3">The sequence shown here is derived from an EMBL/GenBank/DDBJ whole genome shotgun (WGS) entry which is preliminary data.</text>
</comment>
<gene>
    <name evidence="3" type="ORF">TWF730_003935</name>
</gene>
<dbReference type="SUPFAM" id="SSF55797">
    <property type="entry name" value="PR-1-like"/>
    <property type="match status" value="1"/>
</dbReference>
<dbReference type="GO" id="GO:0005576">
    <property type="term" value="C:extracellular region"/>
    <property type="evidence" value="ECO:0007669"/>
    <property type="project" value="InterPro"/>
</dbReference>
<dbReference type="AlphaFoldDB" id="A0AAV9U571"/>
<dbReference type="PROSITE" id="PS01010">
    <property type="entry name" value="CRISP_2"/>
    <property type="match status" value="1"/>
</dbReference>
<feature type="region of interest" description="Disordered" evidence="1">
    <location>
        <begin position="304"/>
        <end position="462"/>
    </location>
</feature>
<dbReference type="InterPro" id="IPR014044">
    <property type="entry name" value="CAP_dom"/>
</dbReference>
<feature type="region of interest" description="Disordered" evidence="1">
    <location>
        <begin position="38"/>
        <end position="62"/>
    </location>
</feature>
<feature type="domain" description="SCP" evidence="2">
    <location>
        <begin position="167"/>
        <end position="295"/>
    </location>
</feature>
<dbReference type="EMBL" id="JAVHNS010000016">
    <property type="protein sequence ID" value="KAK6333752.1"/>
    <property type="molecule type" value="Genomic_DNA"/>
</dbReference>
<accession>A0AAV9U571</accession>
<sequence length="462" mass="51185">MRQEFASKIQRLKSQVDARLHLAATQYSIGSRCNSPIRISSTRGRLHDSKKRGGGSRQGSLHRTVVSEFEYNPAFKHSHTSQRMSTRNRMILSTLVAGTAVFAAPVDVAPEGIMVGEPVGIKSSSFHFTEAEMEKRSSPSGNYYMPPYNPASYRPPSDTSSFLPEAQYRDAMLRVHNNCRAAHGVPALKWSQDMVNYAQTNTPTCAFAHTQTLGRDGIGENILYGPGSPEGMVQDMWYEKELKLYNFARQGFAMSTGHMTQMVWKATTEVGCAVKKCPQGTYVKCNYRRPGNVMGQFEGNVPAPKSAVKSVPPSNYNTPAPKNNNTPPAPKNNNTPPAPKNNYTPPAPKNNYSPPAPKNNYNPAPKSSPAPKNNPAPNNNGYYYKASNGYYYYRPQSNGNNRGGSVPQSNNGNNQNRRPTTYTYTYTYRRPSNQNNQNRKPSAANSGNGYSRPQSKPTTNYY</sequence>
<dbReference type="InterPro" id="IPR018244">
    <property type="entry name" value="Allrgn_V5/Tpx1_CS"/>
</dbReference>
<dbReference type="PRINTS" id="PR00837">
    <property type="entry name" value="V5TPXLIKE"/>
</dbReference>
<feature type="compositionally biased region" description="Low complexity" evidence="1">
    <location>
        <begin position="417"/>
        <end position="431"/>
    </location>
</feature>
<dbReference type="Gene3D" id="3.40.33.10">
    <property type="entry name" value="CAP"/>
    <property type="match status" value="1"/>
</dbReference>
<organism evidence="3 4">
    <name type="scientific">Orbilia blumenaviensis</name>
    <dbReference type="NCBI Taxonomy" id="1796055"/>
    <lineage>
        <taxon>Eukaryota</taxon>
        <taxon>Fungi</taxon>
        <taxon>Dikarya</taxon>
        <taxon>Ascomycota</taxon>
        <taxon>Pezizomycotina</taxon>
        <taxon>Orbiliomycetes</taxon>
        <taxon>Orbiliales</taxon>
        <taxon>Orbiliaceae</taxon>
        <taxon>Orbilia</taxon>
    </lineage>
</organism>
<name>A0AAV9U571_9PEZI</name>
<proteinExistence type="predicted"/>
<dbReference type="Proteomes" id="UP001373714">
    <property type="component" value="Unassembled WGS sequence"/>
</dbReference>
<dbReference type="InterPro" id="IPR001283">
    <property type="entry name" value="CRISP-related"/>
</dbReference>
<dbReference type="InterPro" id="IPR035940">
    <property type="entry name" value="CAP_sf"/>
</dbReference>
<evidence type="ECO:0000256" key="1">
    <source>
        <dbReference type="SAM" id="MobiDB-lite"/>
    </source>
</evidence>
<feature type="compositionally biased region" description="Polar residues" evidence="1">
    <location>
        <begin position="432"/>
        <end position="462"/>
    </location>
</feature>
<evidence type="ECO:0000259" key="2">
    <source>
        <dbReference type="SMART" id="SM00198"/>
    </source>
</evidence>
<dbReference type="PANTHER" id="PTHR10334">
    <property type="entry name" value="CYSTEINE-RICH SECRETORY PROTEIN-RELATED"/>
    <property type="match status" value="1"/>
</dbReference>
<dbReference type="SMART" id="SM00198">
    <property type="entry name" value="SCP"/>
    <property type="match status" value="1"/>
</dbReference>
<keyword evidence="4" id="KW-1185">Reference proteome</keyword>
<protein>
    <recommendedName>
        <fullName evidence="2">SCP domain-containing protein</fullName>
    </recommendedName>
</protein>
<feature type="compositionally biased region" description="Low complexity" evidence="1">
    <location>
        <begin position="315"/>
        <end position="365"/>
    </location>
</feature>
<dbReference type="Pfam" id="PF00188">
    <property type="entry name" value="CAP"/>
    <property type="match status" value="1"/>
</dbReference>